<name>A0A9D2CLI4_9BACE</name>
<evidence type="ECO:0000313" key="2">
    <source>
        <dbReference type="Proteomes" id="UP000886851"/>
    </source>
</evidence>
<reference evidence="1" key="1">
    <citation type="journal article" date="2021" name="PeerJ">
        <title>Extensive microbial diversity within the chicken gut microbiome revealed by metagenomics and culture.</title>
        <authorList>
            <person name="Gilroy R."/>
            <person name="Ravi A."/>
            <person name="Getino M."/>
            <person name="Pursley I."/>
            <person name="Horton D.L."/>
            <person name="Alikhan N.F."/>
            <person name="Baker D."/>
            <person name="Gharbi K."/>
            <person name="Hall N."/>
            <person name="Watson M."/>
            <person name="Adriaenssens E.M."/>
            <person name="Foster-Nyarko E."/>
            <person name="Jarju S."/>
            <person name="Secka A."/>
            <person name="Antonio M."/>
            <person name="Oren A."/>
            <person name="Chaudhuri R.R."/>
            <person name="La Ragione R."/>
            <person name="Hildebrand F."/>
            <person name="Pallen M.J."/>
        </authorList>
    </citation>
    <scope>NUCLEOTIDE SEQUENCE</scope>
    <source>
        <strain evidence="1">Gambia2-208</strain>
    </source>
</reference>
<reference evidence="1" key="2">
    <citation type="submission" date="2021-04" db="EMBL/GenBank/DDBJ databases">
        <authorList>
            <person name="Gilroy R."/>
        </authorList>
    </citation>
    <scope>NUCLEOTIDE SEQUENCE</scope>
    <source>
        <strain evidence="1">Gambia2-208</strain>
    </source>
</reference>
<dbReference type="EMBL" id="DXCV01000039">
    <property type="protein sequence ID" value="HIY88196.1"/>
    <property type="molecule type" value="Genomic_DNA"/>
</dbReference>
<dbReference type="AlphaFoldDB" id="A0A9D2CLI4"/>
<dbReference type="Proteomes" id="UP000886851">
    <property type="component" value="Unassembled WGS sequence"/>
</dbReference>
<gene>
    <name evidence="1" type="ORF">H9824_05780</name>
</gene>
<protein>
    <submittedName>
        <fullName evidence="1">Uncharacterized protein</fullName>
    </submittedName>
</protein>
<comment type="caution">
    <text evidence="1">The sequence shown here is derived from an EMBL/GenBank/DDBJ whole genome shotgun (WGS) entry which is preliminary data.</text>
</comment>
<organism evidence="1 2">
    <name type="scientific">Candidatus Bacteroides pullicola</name>
    <dbReference type="NCBI Taxonomy" id="2838475"/>
    <lineage>
        <taxon>Bacteria</taxon>
        <taxon>Pseudomonadati</taxon>
        <taxon>Bacteroidota</taxon>
        <taxon>Bacteroidia</taxon>
        <taxon>Bacteroidales</taxon>
        <taxon>Bacteroidaceae</taxon>
        <taxon>Bacteroides</taxon>
    </lineage>
</organism>
<proteinExistence type="predicted"/>
<sequence>MATTLSFTKNGDVWEATAKVTGDYNLHIERKGGGSFNIFQRATESGQWKVCAGMPGWMNYNAGQVIDYAFGHGVYPEGGLNILIQSGSEVTSGVLSYGAEE</sequence>
<evidence type="ECO:0000313" key="1">
    <source>
        <dbReference type="EMBL" id="HIY88196.1"/>
    </source>
</evidence>
<accession>A0A9D2CLI4</accession>